<evidence type="ECO:0000256" key="1">
    <source>
        <dbReference type="ARBA" id="ARBA00004141"/>
    </source>
</evidence>
<comment type="similarity">
    <text evidence="2">Belongs to the TerC family.</text>
</comment>
<feature type="transmembrane region" description="Helical" evidence="6">
    <location>
        <begin position="6"/>
        <end position="36"/>
    </location>
</feature>
<dbReference type="OrthoDB" id="9805314at2"/>
<evidence type="ECO:0000256" key="4">
    <source>
        <dbReference type="ARBA" id="ARBA00022989"/>
    </source>
</evidence>
<feature type="transmembrane region" description="Helical" evidence="6">
    <location>
        <begin position="170"/>
        <end position="191"/>
    </location>
</feature>
<dbReference type="Proteomes" id="UP000298616">
    <property type="component" value="Chromosome"/>
</dbReference>
<sequence length="266" mass="29512">MEELFTVGALISFLSLALMEIVLGIDNIIFISILTGKMKPEDQKKGRIIGISAALLVRIILLFGISVLVGFQKPMFIIDDFSLFGGEIIDHFEFTGRDLILLLGGLFLIYKSTTEIHHKLEGIAEDAKTAVAMSMGKAITQIILLDVVFSFDSILTAIGLVDDPNSKANFIIMVSAIVISMIVMLAAAKSISDFIEKHPTVKMLALSFLLMIGLLLFVESFHVHVPKGYVYFAIFFSLFVEVLNLRMKKKRGKPVHLVDSHYEESN</sequence>
<dbReference type="AlphaFoldDB" id="A0A4D7JDK3"/>
<evidence type="ECO:0000256" key="5">
    <source>
        <dbReference type="ARBA" id="ARBA00023136"/>
    </source>
</evidence>
<name>A0A4D7JDK3_9BACT</name>
<organism evidence="7 8">
    <name type="scientific">Mangrovivirga cuniculi</name>
    <dbReference type="NCBI Taxonomy" id="2715131"/>
    <lineage>
        <taxon>Bacteria</taxon>
        <taxon>Pseudomonadati</taxon>
        <taxon>Bacteroidota</taxon>
        <taxon>Cytophagia</taxon>
        <taxon>Cytophagales</taxon>
        <taxon>Mangrovivirgaceae</taxon>
        <taxon>Mangrovivirga</taxon>
    </lineage>
</organism>
<dbReference type="PANTHER" id="PTHR30238">
    <property type="entry name" value="MEMBRANE BOUND PREDICTED REDOX MODULATOR"/>
    <property type="match status" value="1"/>
</dbReference>
<evidence type="ECO:0000256" key="3">
    <source>
        <dbReference type="ARBA" id="ARBA00022692"/>
    </source>
</evidence>
<dbReference type="RefSeq" id="WP_137088921.1">
    <property type="nucleotide sequence ID" value="NZ_CP028923.1"/>
</dbReference>
<evidence type="ECO:0000313" key="7">
    <source>
        <dbReference type="EMBL" id="QCK13323.1"/>
    </source>
</evidence>
<accession>A0A4D7JDK3</accession>
<feature type="transmembrane region" description="Helical" evidence="6">
    <location>
        <begin position="229"/>
        <end position="247"/>
    </location>
</feature>
<dbReference type="Pfam" id="PF03741">
    <property type="entry name" value="TerC"/>
    <property type="match status" value="1"/>
</dbReference>
<dbReference type="GO" id="GO:0016020">
    <property type="term" value="C:membrane"/>
    <property type="evidence" value="ECO:0007669"/>
    <property type="project" value="UniProtKB-SubCell"/>
</dbReference>
<dbReference type="PANTHER" id="PTHR30238:SF4">
    <property type="entry name" value="SLL1022 PROTEIN"/>
    <property type="match status" value="1"/>
</dbReference>
<gene>
    <name evidence="7" type="ORF">DCC35_00440</name>
</gene>
<comment type="subcellular location">
    <subcellularLocation>
        <location evidence="1">Membrane</location>
        <topology evidence="1">Multi-pass membrane protein</topology>
    </subcellularLocation>
</comment>
<keyword evidence="3 6" id="KW-0812">Transmembrane</keyword>
<proteinExistence type="inferred from homology"/>
<evidence type="ECO:0000256" key="2">
    <source>
        <dbReference type="ARBA" id="ARBA00007511"/>
    </source>
</evidence>
<feature type="transmembrane region" description="Helical" evidence="6">
    <location>
        <begin position="203"/>
        <end position="223"/>
    </location>
</feature>
<evidence type="ECO:0000313" key="8">
    <source>
        <dbReference type="Proteomes" id="UP000298616"/>
    </source>
</evidence>
<feature type="transmembrane region" description="Helical" evidence="6">
    <location>
        <begin position="138"/>
        <end position="158"/>
    </location>
</feature>
<dbReference type="EMBL" id="CP028923">
    <property type="protein sequence ID" value="QCK13323.1"/>
    <property type="molecule type" value="Genomic_DNA"/>
</dbReference>
<keyword evidence="8" id="KW-1185">Reference proteome</keyword>
<protein>
    <recommendedName>
        <fullName evidence="9">Membrane protein TerC, possibly involved in tellurium resistance</fullName>
    </recommendedName>
</protein>
<feature type="transmembrane region" description="Helical" evidence="6">
    <location>
        <begin position="48"/>
        <end position="71"/>
    </location>
</feature>
<evidence type="ECO:0000256" key="6">
    <source>
        <dbReference type="SAM" id="Phobius"/>
    </source>
</evidence>
<keyword evidence="4 6" id="KW-1133">Transmembrane helix</keyword>
<reference evidence="7 8" key="1">
    <citation type="submission" date="2018-04" db="EMBL/GenBank/DDBJ databases">
        <title>Complete genome uncultured novel isolate.</title>
        <authorList>
            <person name="Merlino G."/>
        </authorList>
    </citation>
    <scope>NUCLEOTIDE SEQUENCE [LARGE SCALE GENOMIC DNA]</scope>
    <source>
        <strain evidence="8">R1DC9</strain>
    </source>
</reference>
<dbReference type="InterPro" id="IPR005496">
    <property type="entry name" value="Integral_membrane_TerC"/>
</dbReference>
<dbReference type="KEGG" id="fpf:DCC35_00440"/>
<keyword evidence="5 6" id="KW-0472">Membrane</keyword>
<evidence type="ECO:0008006" key="9">
    <source>
        <dbReference type="Google" id="ProtNLM"/>
    </source>
</evidence>